<protein>
    <submittedName>
        <fullName evidence="3">GtrA domain-containing protein</fullName>
    </submittedName>
</protein>
<proteinExistence type="predicted"/>
<feature type="transmembrane region" description="Helical" evidence="1">
    <location>
        <begin position="33"/>
        <end position="53"/>
    </location>
</feature>
<keyword evidence="2" id="KW-1185">Reference proteome</keyword>
<feature type="transmembrane region" description="Helical" evidence="1">
    <location>
        <begin position="59"/>
        <end position="79"/>
    </location>
</feature>
<keyword evidence="1" id="KW-1133">Transmembrane helix</keyword>
<accession>A0A0M3IJF1</accession>
<evidence type="ECO:0000313" key="3">
    <source>
        <dbReference type="WBParaSite" id="ALUE_0001877301-mRNA-1"/>
    </source>
</evidence>
<dbReference type="AlphaFoldDB" id="A0A0M3IJF1"/>
<keyword evidence="1" id="KW-0812">Transmembrane</keyword>
<sequence>MRSFEIFRHAFFFQFYGGNWKLQFKKIANVKSYSNFVSIEFFVFILSSIVDYLTNADHMNFFSSFVFSLFSSSLWKFFVFNHEKLKNLYLIYFKDNIWHIWHK</sequence>
<keyword evidence="1" id="KW-0472">Membrane</keyword>
<organism evidence="2 3">
    <name type="scientific">Ascaris lumbricoides</name>
    <name type="common">Giant roundworm</name>
    <dbReference type="NCBI Taxonomy" id="6252"/>
    <lineage>
        <taxon>Eukaryota</taxon>
        <taxon>Metazoa</taxon>
        <taxon>Ecdysozoa</taxon>
        <taxon>Nematoda</taxon>
        <taxon>Chromadorea</taxon>
        <taxon>Rhabditida</taxon>
        <taxon>Spirurina</taxon>
        <taxon>Ascaridomorpha</taxon>
        <taxon>Ascaridoidea</taxon>
        <taxon>Ascarididae</taxon>
        <taxon>Ascaris</taxon>
    </lineage>
</organism>
<evidence type="ECO:0000256" key="1">
    <source>
        <dbReference type="SAM" id="Phobius"/>
    </source>
</evidence>
<dbReference type="WBParaSite" id="ALUE_0001877301-mRNA-1">
    <property type="protein sequence ID" value="ALUE_0001877301-mRNA-1"/>
    <property type="gene ID" value="ALUE_0001877301"/>
</dbReference>
<name>A0A0M3IJF1_ASCLU</name>
<dbReference type="Proteomes" id="UP000036681">
    <property type="component" value="Unplaced"/>
</dbReference>
<evidence type="ECO:0000313" key="2">
    <source>
        <dbReference type="Proteomes" id="UP000036681"/>
    </source>
</evidence>
<reference evidence="3" key="1">
    <citation type="submission" date="2017-02" db="UniProtKB">
        <authorList>
            <consortium name="WormBaseParasite"/>
        </authorList>
    </citation>
    <scope>IDENTIFICATION</scope>
</reference>